<evidence type="ECO:0000313" key="6">
    <source>
        <dbReference type="EMBL" id="NIJ58019.1"/>
    </source>
</evidence>
<dbReference type="SUPFAM" id="SSF53850">
    <property type="entry name" value="Periplasmic binding protein-like II"/>
    <property type="match status" value="1"/>
</dbReference>
<proteinExistence type="inferred from homology"/>
<evidence type="ECO:0000256" key="4">
    <source>
        <dbReference type="ARBA" id="ARBA00023163"/>
    </source>
</evidence>
<dbReference type="InterPro" id="IPR000847">
    <property type="entry name" value="LysR_HTH_N"/>
</dbReference>
<comment type="similarity">
    <text evidence="1">Belongs to the LysR transcriptional regulatory family.</text>
</comment>
<keyword evidence="7" id="KW-1185">Reference proteome</keyword>
<evidence type="ECO:0000313" key="7">
    <source>
        <dbReference type="Proteomes" id="UP001429580"/>
    </source>
</evidence>
<dbReference type="PROSITE" id="PS50931">
    <property type="entry name" value="HTH_LYSR"/>
    <property type="match status" value="1"/>
</dbReference>
<evidence type="ECO:0000256" key="1">
    <source>
        <dbReference type="ARBA" id="ARBA00009437"/>
    </source>
</evidence>
<reference evidence="6 7" key="1">
    <citation type="submission" date="2020-03" db="EMBL/GenBank/DDBJ databases">
        <title>Genomic Encyclopedia of Type Strains, Phase IV (KMG-IV): sequencing the most valuable type-strain genomes for metagenomic binning, comparative biology and taxonomic classification.</title>
        <authorList>
            <person name="Goeker M."/>
        </authorList>
    </citation>
    <scope>NUCLEOTIDE SEQUENCE [LARGE SCALE GENOMIC DNA]</scope>
    <source>
        <strain evidence="6 7">DSM 103870</strain>
    </source>
</reference>
<protein>
    <submittedName>
        <fullName evidence="6">DNA-binding transcriptional LysR family regulator</fullName>
    </submittedName>
</protein>
<dbReference type="InterPro" id="IPR036390">
    <property type="entry name" value="WH_DNA-bd_sf"/>
</dbReference>
<keyword evidence="4" id="KW-0804">Transcription</keyword>
<dbReference type="EMBL" id="JAASQI010000003">
    <property type="protein sequence ID" value="NIJ58019.1"/>
    <property type="molecule type" value="Genomic_DNA"/>
</dbReference>
<dbReference type="Pfam" id="PF03466">
    <property type="entry name" value="LysR_substrate"/>
    <property type="match status" value="1"/>
</dbReference>
<feature type="domain" description="HTH lysR-type" evidence="5">
    <location>
        <begin position="1"/>
        <end position="58"/>
    </location>
</feature>
<keyword evidence="2" id="KW-0805">Transcription regulation</keyword>
<dbReference type="SUPFAM" id="SSF46785">
    <property type="entry name" value="Winged helix' DNA-binding domain"/>
    <property type="match status" value="1"/>
</dbReference>
<dbReference type="Gene3D" id="1.10.10.10">
    <property type="entry name" value="Winged helix-like DNA-binding domain superfamily/Winged helix DNA-binding domain"/>
    <property type="match status" value="1"/>
</dbReference>
<dbReference type="InterPro" id="IPR036388">
    <property type="entry name" value="WH-like_DNA-bd_sf"/>
</dbReference>
<dbReference type="GO" id="GO:0003677">
    <property type="term" value="F:DNA binding"/>
    <property type="evidence" value="ECO:0007669"/>
    <property type="project" value="UniProtKB-KW"/>
</dbReference>
<name>A0ABX0V0E5_9HYPH</name>
<organism evidence="6 7">
    <name type="scientific">Pseudochelatococcus lubricantis</name>
    <dbReference type="NCBI Taxonomy" id="1538102"/>
    <lineage>
        <taxon>Bacteria</taxon>
        <taxon>Pseudomonadati</taxon>
        <taxon>Pseudomonadota</taxon>
        <taxon>Alphaproteobacteria</taxon>
        <taxon>Hyphomicrobiales</taxon>
        <taxon>Chelatococcaceae</taxon>
        <taxon>Pseudochelatococcus</taxon>
    </lineage>
</organism>
<dbReference type="Gene3D" id="3.40.190.290">
    <property type="match status" value="1"/>
</dbReference>
<accession>A0ABX0V0E5</accession>
<evidence type="ECO:0000256" key="2">
    <source>
        <dbReference type="ARBA" id="ARBA00023015"/>
    </source>
</evidence>
<dbReference type="Proteomes" id="UP001429580">
    <property type="component" value="Unassembled WGS sequence"/>
</dbReference>
<dbReference type="InterPro" id="IPR005119">
    <property type="entry name" value="LysR_subst-bd"/>
</dbReference>
<comment type="caution">
    <text evidence="6">The sequence shown here is derived from an EMBL/GenBank/DDBJ whole genome shotgun (WGS) entry which is preliminary data.</text>
</comment>
<keyword evidence="3 6" id="KW-0238">DNA-binding</keyword>
<dbReference type="PANTHER" id="PTHR30537:SF3">
    <property type="entry name" value="TRANSCRIPTIONAL REGULATORY PROTEIN"/>
    <property type="match status" value="1"/>
</dbReference>
<gene>
    <name evidence="6" type="ORF">FHS82_001855</name>
</gene>
<dbReference type="Pfam" id="PF00126">
    <property type="entry name" value="HTH_1"/>
    <property type="match status" value="1"/>
</dbReference>
<dbReference type="PANTHER" id="PTHR30537">
    <property type="entry name" value="HTH-TYPE TRANSCRIPTIONAL REGULATOR"/>
    <property type="match status" value="1"/>
</dbReference>
<evidence type="ECO:0000256" key="3">
    <source>
        <dbReference type="ARBA" id="ARBA00023125"/>
    </source>
</evidence>
<dbReference type="RefSeq" id="WP_166951265.1">
    <property type="nucleotide sequence ID" value="NZ_JAASQI010000003.1"/>
</dbReference>
<dbReference type="InterPro" id="IPR058163">
    <property type="entry name" value="LysR-type_TF_proteobact-type"/>
</dbReference>
<sequence length="294" mass="32482">MDWDHLRIFLAVTRHGQLLAAARSLGLNHATVARRLDALERSLGTPLFDRRPAGCVPTQAGERLLPVAERIEFELLGVSESLRDEEADVSGTVRIGAPDGLGNYFLASELGALTRRHPNLVVELVPLPRTFSLSRREADLAIVLDPPAEGRLLVSRLTDYTLSVYAARMYLERAGTPISVEALGDHTVVTGVEDLAYASALDYSAALEKQAGRKFRCASVMGQIEAVRSGAGIGVLHDFAAGAIEGMERIFPEVGFRRSYYLLCHPDTVTVKRIAVLREFISRRFREERQRFVQ</sequence>
<evidence type="ECO:0000259" key="5">
    <source>
        <dbReference type="PROSITE" id="PS50931"/>
    </source>
</evidence>